<dbReference type="Proteomes" id="UP000824366">
    <property type="component" value="Chromosome"/>
</dbReference>
<sequence length="291" mass="32629">MKLSLNVPTPLEYFAALVQADTDFPLLEAAITLAQDEYPELNVQQVLGDVDQLLARLTRRLPTDAGPLQRLRTLNQFIYRDLNFAGNFNNFTDPDNSFVHVVLRTRLAIPISMAVIWLELAQGIGLKARGVGFPGHFLVKVHLTEGQVVIDPLTGQSLSREELAERLEPYRHLSGLDDELDAPLGLYLQAAQPRDIIARMLLNLKQIHAVQEDWARLIAVLDRLIVLLPQDWTAYRDRGLAQAEMGRTGHALEDLDTYLANTQSEAHSGLFPDRAAIARRVADLRRTINGF</sequence>
<evidence type="ECO:0000259" key="2">
    <source>
        <dbReference type="Pfam" id="PF13369"/>
    </source>
</evidence>
<reference evidence="3 4" key="1">
    <citation type="journal article" date="2021" name="Microbiol. Spectr.">
        <title>A Single Bacterium Capable of Oxidation and Reduction of Iron at Circumneutral pH.</title>
        <authorList>
            <person name="Kato S."/>
            <person name="Ohkuma M."/>
        </authorList>
    </citation>
    <scope>NUCLEOTIDE SEQUENCE [LARGE SCALE GENOMIC DNA]</scope>
    <source>
        <strain evidence="3 4">MIZ03</strain>
    </source>
</reference>
<comment type="similarity">
    <text evidence="1">Belongs to the UPF0162 family.</text>
</comment>
<dbReference type="EMBL" id="AP024238">
    <property type="protein sequence ID" value="BCO27751.1"/>
    <property type="molecule type" value="Genomic_DNA"/>
</dbReference>
<dbReference type="PANTHER" id="PTHR31350:SF21">
    <property type="entry name" value="F-BOX ONLY PROTEIN 21"/>
    <property type="match status" value="1"/>
</dbReference>
<dbReference type="Gene3D" id="1.25.40.10">
    <property type="entry name" value="Tetratricopeptide repeat domain"/>
    <property type="match status" value="1"/>
</dbReference>
<accession>A0ABN6DA67</accession>
<dbReference type="SUPFAM" id="SSF48452">
    <property type="entry name" value="TPR-like"/>
    <property type="match status" value="1"/>
</dbReference>
<proteinExistence type="inferred from homology"/>
<dbReference type="InterPro" id="IPR011990">
    <property type="entry name" value="TPR-like_helical_dom_sf"/>
</dbReference>
<protein>
    <recommendedName>
        <fullName evidence="2">Protein SirB1 N-terminal domain-containing protein</fullName>
    </recommendedName>
</protein>
<gene>
    <name evidence="3" type="ORF">MIZ03_2640</name>
</gene>
<organism evidence="3 4">
    <name type="scientific">Rhodoferax lithotrophicus</name>
    <dbReference type="NCBI Taxonomy" id="2798804"/>
    <lineage>
        <taxon>Bacteria</taxon>
        <taxon>Pseudomonadati</taxon>
        <taxon>Pseudomonadota</taxon>
        <taxon>Betaproteobacteria</taxon>
        <taxon>Burkholderiales</taxon>
        <taxon>Comamonadaceae</taxon>
        <taxon>Rhodoferax</taxon>
    </lineage>
</organism>
<dbReference type="PANTHER" id="PTHR31350">
    <property type="entry name" value="SI:DKEY-261L7.2"/>
    <property type="match status" value="1"/>
</dbReference>
<dbReference type="InterPro" id="IPR032698">
    <property type="entry name" value="SirB1_N"/>
</dbReference>
<evidence type="ECO:0000313" key="3">
    <source>
        <dbReference type="EMBL" id="BCO27751.1"/>
    </source>
</evidence>
<feature type="domain" description="Protein SirB1 N-terminal" evidence="2">
    <location>
        <begin position="45"/>
        <end position="201"/>
    </location>
</feature>
<evidence type="ECO:0000313" key="4">
    <source>
        <dbReference type="Proteomes" id="UP000824366"/>
    </source>
</evidence>
<name>A0ABN6DA67_9BURK</name>
<dbReference type="RefSeq" id="WP_223903775.1">
    <property type="nucleotide sequence ID" value="NZ_AP024238.1"/>
</dbReference>
<evidence type="ECO:0000256" key="1">
    <source>
        <dbReference type="ARBA" id="ARBA00007100"/>
    </source>
</evidence>
<keyword evidence="4" id="KW-1185">Reference proteome</keyword>
<dbReference type="Pfam" id="PF13371">
    <property type="entry name" value="TPR_9"/>
    <property type="match status" value="1"/>
</dbReference>
<dbReference type="Pfam" id="PF13369">
    <property type="entry name" value="Transglut_core2"/>
    <property type="match status" value="1"/>
</dbReference>